<accession>A0A0D3IJS8</accession>
<dbReference type="KEGG" id="ehx:EMIHUDRAFT_257383"/>
<dbReference type="PANTHER" id="PTHR24251">
    <property type="entry name" value="OVOCHYMASE-RELATED"/>
    <property type="match status" value="1"/>
</dbReference>
<dbReference type="GeneID" id="17257664"/>
<organism evidence="3 4">
    <name type="scientific">Emiliania huxleyi (strain CCMP1516)</name>
    <dbReference type="NCBI Taxonomy" id="280463"/>
    <lineage>
        <taxon>Eukaryota</taxon>
        <taxon>Haptista</taxon>
        <taxon>Haptophyta</taxon>
        <taxon>Prymnesiophyceae</taxon>
        <taxon>Isochrysidales</taxon>
        <taxon>Noelaerhabdaceae</taxon>
        <taxon>Emiliania</taxon>
    </lineage>
</organism>
<dbReference type="RefSeq" id="XP_005763942.1">
    <property type="nucleotide sequence ID" value="XM_005763885.1"/>
</dbReference>
<dbReference type="InterPro" id="IPR000859">
    <property type="entry name" value="CUB_dom"/>
</dbReference>
<evidence type="ECO:0008006" key="5">
    <source>
        <dbReference type="Google" id="ProtNLM"/>
    </source>
</evidence>
<dbReference type="AlphaFoldDB" id="A0A0D3IJS8"/>
<keyword evidence="2" id="KW-1015">Disulfide bond</keyword>
<evidence type="ECO:0000313" key="3">
    <source>
        <dbReference type="EnsemblProtists" id="EOD11513"/>
    </source>
</evidence>
<keyword evidence="4" id="KW-1185">Reference proteome</keyword>
<evidence type="ECO:0000256" key="1">
    <source>
        <dbReference type="ARBA" id="ARBA00022737"/>
    </source>
</evidence>
<sequence>MTWVSDGSVTNGLCLITDGGSCATSPNFPNDYPNLKGCTLYGLPQAGLDVIAFDVEVPNGANCIWDYLVVDGVRYCGTSGPAGVVPSDGTMTWVSDGSVTESGWKARSPFSLAPCTLPILSSRAQPALNCTIYNVPPVELDVIAFDVEFDVEGCEYYGCESGANCLWDYLIVNGVKYCGTSGPAGVVPSNGTMTWVSDGE</sequence>
<keyword evidence="1" id="KW-0677">Repeat</keyword>
<dbReference type="HOGENOM" id="CLU_1369418_0_0_1"/>
<dbReference type="STRING" id="2903.R1BNG0"/>
<dbReference type="CDD" id="cd00041">
    <property type="entry name" value="CUB"/>
    <property type="match status" value="1"/>
</dbReference>
<reference evidence="4" key="1">
    <citation type="journal article" date="2013" name="Nature">
        <title>Pan genome of the phytoplankton Emiliania underpins its global distribution.</title>
        <authorList>
            <person name="Read B.A."/>
            <person name="Kegel J."/>
            <person name="Klute M.J."/>
            <person name="Kuo A."/>
            <person name="Lefebvre S.C."/>
            <person name="Maumus F."/>
            <person name="Mayer C."/>
            <person name="Miller J."/>
            <person name="Monier A."/>
            <person name="Salamov A."/>
            <person name="Young J."/>
            <person name="Aguilar M."/>
            <person name="Claverie J.M."/>
            <person name="Frickenhaus S."/>
            <person name="Gonzalez K."/>
            <person name="Herman E.K."/>
            <person name="Lin Y.C."/>
            <person name="Napier J."/>
            <person name="Ogata H."/>
            <person name="Sarno A.F."/>
            <person name="Shmutz J."/>
            <person name="Schroeder D."/>
            <person name="de Vargas C."/>
            <person name="Verret F."/>
            <person name="von Dassow P."/>
            <person name="Valentin K."/>
            <person name="Van de Peer Y."/>
            <person name="Wheeler G."/>
            <person name="Dacks J.B."/>
            <person name="Delwiche C.F."/>
            <person name="Dyhrman S.T."/>
            <person name="Glockner G."/>
            <person name="John U."/>
            <person name="Richards T."/>
            <person name="Worden A.Z."/>
            <person name="Zhang X."/>
            <person name="Grigoriev I.V."/>
            <person name="Allen A.E."/>
            <person name="Bidle K."/>
            <person name="Borodovsky M."/>
            <person name="Bowler C."/>
            <person name="Brownlee C."/>
            <person name="Cock J.M."/>
            <person name="Elias M."/>
            <person name="Gladyshev V.N."/>
            <person name="Groth M."/>
            <person name="Guda C."/>
            <person name="Hadaegh A."/>
            <person name="Iglesias-Rodriguez M.D."/>
            <person name="Jenkins J."/>
            <person name="Jones B.M."/>
            <person name="Lawson T."/>
            <person name="Leese F."/>
            <person name="Lindquist E."/>
            <person name="Lobanov A."/>
            <person name="Lomsadze A."/>
            <person name="Malik S.B."/>
            <person name="Marsh M.E."/>
            <person name="Mackinder L."/>
            <person name="Mock T."/>
            <person name="Mueller-Roeber B."/>
            <person name="Pagarete A."/>
            <person name="Parker M."/>
            <person name="Probert I."/>
            <person name="Quesneville H."/>
            <person name="Raines C."/>
            <person name="Rensing S.A."/>
            <person name="Riano-Pachon D.M."/>
            <person name="Richier S."/>
            <person name="Rokitta S."/>
            <person name="Shiraiwa Y."/>
            <person name="Soanes D.M."/>
            <person name="van der Giezen M."/>
            <person name="Wahlund T.M."/>
            <person name="Williams B."/>
            <person name="Wilson W."/>
            <person name="Wolfe G."/>
            <person name="Wurch L.L."/>
        </authorList>
    </citation>
    <scope>NUCLEOTIDE SEQUENCE</scope>
</reference>
<reference evidence="3" key="2">
    <citation type="submission" date="2024-10" db="UniProtKB">
        <authorList>
            <consortium name="EnsemblProtists"/>
        </authorList>
    </citation>
    <scope>IDENTIFICATION</scope>
</reference>
<dbReference type="Proteomes" id="UP000013827">
    <property type="component" value="Unassembled WGS sequence"/>
</dbReference>
<evidence type="ECO:0000313" key="4">
    <source>
        <dbReference type="Proteomes" id="UP000013827"/>
    </source>
</evidence>
<proteinExistence type="predicted"/>
<dbReference type="SUPFAM" id="SSF49854">
    <property type="entry name" value="Spermadhesin, CUB domain"/>
    <property type="match status" value="1"/>
</dbReference>
<protein>
    <recommendedName>
        <fullName evidence="5">CUB domain-containing protein</fullName>
    </recommendedName>
</protein>
<name>A0A0D3IJS8_EMIH1</name>
<dbReference type="EnsemblProtists" id="EOD11513">
    <property type="protein sequence ID" value="EOD11513"/>
    <property type="gene ID" value="EMIHUDRAFT_257383"/>
</dbReference>
<dbReference type="PaxDb" id="2903-EOD11513"/>
<evidence type="ECO:0000256" key="2">
    <source>
        <dbReference type="ARBA" id="ARBA00023157"/>
    </source>
</evidence>
<dbReference type="Gene3D" id="2.60.120.290">
    <property type="entry name" value="Spermadhesin, CUB domain"/>
    <property type="match status" value="1"/>
</dbReference>
<dbReference type="InterPro" id="IPR035914">
    <property type="entry name" value="Sperma_CUB_dom_sf"/>
</dbReference>